<proteinExistence type="predicted"/>
<evidence type="ECO:0000313" key="3">
    <source>
        <dbReference type="EMBL" id="OII77757.1"/>
    </source>
</evidence>
<feature type="coiled-coil region" evidence="1">
    <location>
        <begin position="144"/>
        <end position="178"/>
    </location>
</feature>
<feature type="region of interest" description="Disordered" evidence="2">
    <location>
        <begin position="382"/>
        <end position="431"/>
    </location>
</feature>
<sequence length="742" mass="86214">MGKLDVKLLSFILIATILLLLIPIYSQVVSDTIYNDNYIENKDLDIEYEEKGHNNKGITKKRIQQFERLIQGSKYKDKYDLDLDKDICDSDSAESIHNITLTSPYKEKLTSNTTENSQIITSNLVNNITEEHKTGDEELSESISTNELNNLEELNSIKEKLNNEIISKDIDNREIENQNMYKSSSKEVIASVSPKSRKKKSNNSSKSERCLNRRNKKKKVEFIPNMQDVTQESPIYQNSVEDINDNQHNENDISVEYYTDPSPFEILEELASDIPLLDENSTFEEFDKSEYFVDENLSNEDSKTNETKEYIIPDSNYSNINSKQVFRKFPWPPKKNDIELEVSSDIKQDQSNSDKSNFETENSQELSSNKMEYLSNHVTNKTYNSDITSNFDTSDSDTSDSNISDSNISDSSISDSDISDSDKSNFETENTQELSLNEMKYLSNITDKTYNSDITSNFDTTHFETENSDIYSDYDSNLSTTYSEGIRDEHIDKQDIPIRVKTPGNLQKIWQKIKDFFTLNLSQKSTCIGKSCHRRSKTPKYTPEYIPKLYQISRNLPLNYFNTNQEVLSRLNIEYSKISHALKLINKSLIPIAKMAETSRNFITSRWAKNIKRKVEALKSLFIKLEERVNIMSKHGTVPGEYEALIQEIDDLTIMLYLVTNQYSEPKSFQKYTKELIRYPEVVTTKTESFINAIKGSKKSIRYKKNEDIFIDEYREAKDEYDRQVKELKERLPFIRKRLSYL</sequence>
<name>A0A1J4MXV3_9CRYT</name>
<evidence type="ECO:0000256" key="2">
    <source>
        <dbReference type="SAM" id="MobiDB-lite"/>
    </source>
</evidence>
<keyword evidence="1" id="KW-0175">Coiled coil</keyword>
<keyword evidence="4" id="KW-1185">Reference proteome</keyword>
<feature type="region of interest" description="Disordered" evidence="2">
    <location>
        <begin position="345"/>
        <end position="368"/>
    </location>
</feature>
<feature type="compositionally biased region" description="Low complexity" evidence="2">
    <location>
        <begin position="399"/>
        <end position="416"/>
    </location>
</feature>
<protein>
    <submittedName>
        <fullName evidence="3">Uncharacterized protein</fullName>
    </submittedName>
</protein>
<dbReference type="EMBL" id="LRBS01000030">
    <property type="protein sequence ID" value="OII77757.1"/>
    <property type="molecule type" value="Genomic_DNA"/>
</dbReference>
<dbReference type="VEuPathDB" id="CryptoDB:cand_013960"/>
<gene>
    <name evidence="3" type="ORF">cand_013960</name>
</gene>
<comment type="caution">
    <text evidence="3">The sequence shown here is derived from an EMBL/GenBank/DDBJ whole genome shotgun (WGS) entry which is preliminary data.</text>
</comment>
<evidence type="ECO:0000313" key="4">
    <source>
        <dbReference type="Proteomes" id="UP000186804"/>
    </source>
</evidence>
<accession>A0A1J4MXV3</accession>
<evidence type="ECO:0000256" key="1">
    <source>
        <dbReference type="SAM" id="Coils"/>
    </source>
</evidence>
<feature type="compositionally biased region" description="Polar residues" evidence="2">
    <location>
        <begin position="349"/>
        <end position="368"/>
    </location>
</feature>
<dbReference type="AlphaFoldDB" id="A0A1J4MXV3"/>
<feature type="region of interest" description="Disordered" evidence="2">
    <location>
        <begin position="181"/>
        <end position="217"/>
    </location>
</feature>
<dbReference type="Proteomes" id="UP000186804">
    <property type="component" value="Unassembled WGS sequence"/>
</dbReference>
<feature type="compositionally biased region" description="Low complexity" evidence="2">
    <location>
        <begin position="384"/>
        <end position="393"/>
    </location>
</feature>
<dbReference type="OrthoDB" id="344056at2759"/>
<reference evidence="3 4" key="1">
    <citation type="submission" date="2016-10" db="EMBL/GenBank/DDBJ databases">
        <title>Reductive evolution of mitochondrial metabolism and differential evolution of invasion-related proteins in Cryptosporidium.</title>
        <authorList>
            <person name="Liu S."/>
            <person name="Roellig D.M."/>
            <person name="Guo Y."/>
            <person name="Li N."/>
            <person name="Frace M.A."/>
            <person name="Tang K."/>
            <person name="Zhang L."/>
            <person name="Feng Y."/>
            <person name="Xiao L."/>
        </authorList>
    </citation>
    <scope>NUCLEOTIDE SEQUENCE [LARGE SCALE GENOMIC DNA]</scope>
    <source>
        <strain evidence="3">30847</strain>
    </source>
</reference>
<feature type="coiled-coil region" evidence="1">
    <location>
        <begin position="711"/>
        <end position="738"/>
    </location>
</feature>
<organism evidence="3 4">
    <name type="scientific">Cryptosporidium andersoni</name>
    <dbReference type="NCBI Taxonomy" id="117008"/>
    <lineage>
        <taxon>Eukaryota</taxon>
        <taxon>Sar</taxon>
        <taxon>Alveolata</taxon>
        <taxon>Apicomplexa</taxon>
        <taxon>Conoidasida</taxon>
        <taxon>Coccidia</taxon>
        <taxon>Eucoccidiorida</taxon>
        <taxon>Eimeriorina</taxon>
        <taxon>Cryptosporidiidae</taxon>
        <taxon>Cryptosporidium</taxon>
    </lineage>
</organism>
<dbReference type="RefSeq" id="XP_067069603.1">
    <property type="nucleotide sequence ID" value="XM_067211631.1"/>
</dbReference>
<dbReference type="GeneID" id="92365581"/>